<feature type="region of interest" description="Disordered" evidence="1">
    <location>
        <begin position="1"/>
        <end position="53"/>
    </location>
</feature>
<feature type="compositionally biased region" description="Basic and acidic residues" evidence="1">
    <location>
        <begin position="1"/>
        <end position="14"/>
    </location>
</feature>
<gene>
    <name evidence="2" type="ORF">GUITHDRAFT_154225</name>
</gene>
<dbReference type="Proteomes" id="UP000011087">
    <property type="component" value="Unassembled WGS sequence"/>
</dbReference>
<dbReference type="GeneID" id="17296861"/>
<protein>
    <submittedName>
        <fullName evidence="2 3">Uncharacterized protein</fullName>
    </submittedName>
</protein>
<dbReference type="HOGENOM" id="CLU_1859089_0_0_1"/>
<accession>L1IUW2</accession>
<dbReference type="KEGG" id="gtt:GUITHDRAFT_154225"/>
<dbReference type="AlphaFoldDB" id="L1IUW2"/>
<reference evidence="3" key="3">
    <citation type="submission" date="2015-06" db="UniProtKB">
        <authorList>
            <consortium name="EnsemblProtists"/>
        </authorList>
    </citation>
    <scope>IDENTIFICATION</scope>
</reference>
<evidence type="ECO:0000313" key="3">
    <source>
        <dbReference type="EnsemblProtists" id="EKX40051"/>
    </source>
</evidence>
<dbReference type="EnsemblProtists" id="EKX40051">
    <property type="protein sequence ID" value="EKX40051"/>
    <property type="gene ID" value="GUITHDRAFT_154225"/>
</dbReference>
<reference evidence="2 4" key="1">
    <citation type="journal article" date="2012" name="Nature">
        <title>Algal genomes reveal evolutionary mosaicism and the fate of nucleomorphs.</title>
        <authorList>
            <consortium name="DOE Joint Genome Institute"/>
            <person name="Curtis B.A."/>
            <person name="Tanifuji G."/>
            <person name="Burki F."/>
            <person name="Gruber A."/>
            <person name="Irimia M."/>
            <person name="Maruyama S."/>
            <person name="Arias M.C."/>
            <person name="Ball S.G."/>
            <person name="Gile G.H."/>
            <person name="Hirakawa Y."/>
            <person name="Hopkins J.F."/>
            <person name="Kuo A."/>
            <person name="Rensing S.A."/>
            <person name="Schmutz J."/>
            <person name="Symeonidi A."/>
            <person name="Elias M."/>
            <person name="Eveleigh R.J."/>
            <person name="Herman E.K."/>
            <person name="Klute M.J."/>
            <person name="Nakayama T."/>
            <person name="Obornik M."/>
            <person name="Reyes-Prieto A."/>
            <person name="Armbrust E.V."/>
            <person name="Aves S.J."/>
            <person name="Beiko R.G."/>
            <person name="Coutinho P."/>
            <person name="Dacks J.B."/>
            <person name="Durnford D.G."/>
            <person name="Fast N.M."/>
            <person name="Green B.R."/>
            <person name="Grisdale C.J."/>
            <person name="Hempel F."/>
            <person name="Henrissat B."/>
            <person name="Hoppner M.P."/>
            <person name="Ishida K."/>
            <person name="Kim E."/>
            <person name="Koreny L."/>
            <person name="Kroth P.G."/>
            <person name="Liu Y."/>
            <person name="Malik S.B."/>
            <person name="Maier U.G."/>
            <person name="McRose D."/>
            <person name="Mock T."/>
            <person name="Neilson J.A."/>
            <person name="Onodera N.T."/>
            <person name="Poole A.M."/>
            <person name="Pritham E.J."/>
            <person name="Richards T.A."/>
            <person name="Rocap G."/>
            <person name="Roy S.W."/>
            <person name="Sarai C."/>
            <person name="Schaack S."/>
            <person name="Shirato S."/>
            <person name="Slamovits C.H."/>
            <person name="Spencer D.F."/>
            <person name="Suzuki S."/>
            <person name="Worden A.Z."/>
            <person name="Zauner S."/>
            <person name="Barry K."/>
            <person name="Bell C."/>
            <person name="Bharti A.K."/>
            <person name="Crow J.A."/>
            <person name="Grimwood J."/>
            <person name="Kramer R."/>
            <person name="Lindquist E."/>
            <person name="Lucas S."/>
            <person name="Salamov A."/>
            <person name="McFadden G.I."/>
            <person name="Lane C.E."/>
            <person name="Keeling P.J."/>
            <person name="Gray M.W."/>
            <person name="Grigoriev I.V."/>
            <person name="Archibald J.M."/>
        </authorList>
    </citation>
    <scope>NUCLEOTIDE SEQUENCE</scope>
    <source>
        <strain evidence="2 4">CCMP2712</strain>
    </source>
</reference>
<dbReference type="EMBL" id="JH993034">
    <property type="protein sequence ID" value="EKX40051.1"/>
    <property type="molecule type" value="Genomic_DNA"/>
</dbReference>
<proteinExistence type="predicted"/>
<sequence>MNDLHETKDQEIESSRSNARQLLEEENSESYACEKRRRTAGHQRCCPVSEGSNTEDCTCVQSEHVLGAKVTSITREKLLMLKDLQATNKRLRQDVLFLYLQVQWLRQVLHQLDSGGLNLEQPAAEGDTSSLSSNDCVQ</sequence>
<evidence type="ECO:0000313" key="4">
    <source>
        <dbReference type="Proteomes" id="UP000011087"/>
    </source>
</evidence>
<evidence type="ECO:0000256" key="1">
    <source>
        <dbReference type="SAM" id="MobiDB-lite"/>
    </source>
</evidence>
<reference evidence="4" key="2">
    <citation type="submission" date="2012-11" db="EMBL/GenBank/DDBJ databases">
        <authorList>
            <person name="Kuo A."/>
            <person name="Curtis B.A."/>
            <person name="Tanifuji G."/>
            <person name="Burki F."/>
            <person name="Gruber A."/>
            <person name="Irimia M."/>
            <person name="Maruyama S."/>
            <person name="Arias M.C."/>
            <person name="Ball S.G."/>
            <person name="Gile G.H."/>
            <person name="Hirakawa Y."/>
            <person name="Hopkins J.F."/>
            <person name="Rensing S.A."/>
            <person name="Schmutz J."/>
            <person name="Symeonidi A."/>
            <person name="Elias M."/>
            <person name="Eveleigh R.J."/>
            <person name="Herman E.K."/>
            <person name="Klute M.J."/>
            <person name="Nakayama T."/>
            <person name="Obornik M."/>
            <person name="Reyes-Prieto A."/>
            <person name="Armbrust E.V."/>
            <person name="Aves S.J."/>
            <person name="Beiko R.G."/>
            <person name="Coutinho P."/>
            <person name="Dacks J.B."/>
            <person name="Durnford D.G."/>
            <person name="Fast N.M."/>
            <person name="Green B.R."/>
            <person name="Grisdale C."/>
            <person name="Hempe F."/>
            <person name="Henrissat B."/>
            <person name="Hoppner M.P."/>
            <person name="Ishida K.-I."/>
            <person name="Kim E."/>
            <person name="Koreny L."/>
            <person name="Kroth P.G."/>
            <person name="Liu Y."/>
            <person name="Malik S.-B."/>
            <person name="Maier U.G."/>
            <person name="McRose D."/>
            <person name="Mock T."/>
            <person name="Neilson J.A."/>
            <person name="Onodera N.T."/>
            <person name="Poole A.M."/>
            <person name="Pritham E.J."/>
            <person name="Richards T.A."/>
            <person name="Rocap G."/>
            <person name="Roy S.W."/>
            <person name="Sarai C."/>
            <person name="Schaack S."/>
            <person name="Shirato S."/>
            <person name="Slamovits C.H."/>
            <person name="Spencer D.F."/>
            <person name="Suzuki S."/>
            <person name="Worden A.Z."/>
            <person name="Zauner S."/>
            <person name="Barry K."/>
            <person name="Bell C."/>
            <person name="Bharti A.K."/>
            <person name="Crow J.A."/>
            <person name="Grimwood J."/>
            <person name="Kramer R."/>
            <person name="Lindquist E."/>
            <person name="Lucas S."/>
            <person name="Salamov A."/>
            <person name="McFadden G.I."/>
            <person name="Lane C.E."/>
            <person name="Keeling P.J."/>
            <person name="Gray M.W."/>
            <person name="Grigoriev I.V."/>
            <person name="Archibald J.M."/>
        </authorList>
    </citation>
    <scope>NUCLEOTIDE SEQUENCE</scope>
    <source>
        <strain evidence="4">CCMP2712</strain>
    </source>
</reference>
<dbReference type="RefSeq" id="XP_005827031.1">
    <property type="nucleotide sequence ID" value="XM_005826974.1"/>
</dbReference>
<name>L1IUW2_GUITC</name>
<organism evidence="2">
    <name type="scientific">Guillardia theta (strain CCMP2712)</name>
    <name type="common">Cryptophyte</name>
    <dbReference type="NCBI Taxonomy" id="905079"/>
    <lineage>
        <taxon>Eukaryota</taxon>
        <taxon>Cryptophyceae</taxon>
        <taxon>Pyrenomonadales</taxon>
        <taxon>Geminigeraceae</taxon>
        <taxon>Guillardia</taxon>
    </lineage>
</organism>
<keyword evidence="4" id="KW-1185">Reference proteome</keyword>
<dbReference type="PaxDb" id="55529-EKX40051"/>
<evidence type="ECO:0000313" key="2">
    <source>
        <dbReference type="EMBL" id="EKX40051.1"/>
    </source>
</evidence>